<dbReference type="RefSeq" id="WP_091387708.1">
    <property type="nucleotide sequence ID" value="NZ_FNQO01000002.1"/>
</dbReference>
<keyword evidence="1" id="KW-0812">Transmembrane</keyword>
<evidence type="ECO:0000256" key="1">
    <source>
        <dbReference type="SAM" id="Phobius"/>
    </source>
</evidence>
<reference evidence="4" key="1">
    <citation type="submission" date="2016-10" db="EMBL/GenBank/DDBJ databases">
        <authorList>
            <person name="Varghese N."/>
            <person name="Submissions S."/>
        </authorList>
    </citation>
    <scope>NUCLEOTIDE SEQUENCE [LARGE SCALE GENOMIC DNA]</scope>
    <source>
        <strain evidence="4">CGMCC 1.10657</strain>
    </source>
</reference>
<accession>A0A1H3YSS4</accession>
<feature type="domain" description="CAAX prenyl protease 2/Lysostaphin resistance protein A-like" evidence="2">
    <location>
        <begin position="119"/>
        <end position="212"/>
    </location>
</feature>
<dbReference type="PANTHER" id="PTHR36435:SF1">
    <property type="entry name" value="CAAX AMINO TERMINAL PROTEASE FAMILY PROTEIN"/>
    <property type="match status" value="1"/>
</dbReference>
<feature type="transmembrane region" description="Helical" evidence="1">
    <location>
        <begin position="152"/>
        <end position="169"/>
    </location>
</feature>
<organism evidence="3 4">
    <name type="scientific">Microbulbifer marinus</name>
    <dbReference type="NCBI Taxonomy" id="658218"/>
    <lineage>
        <taxon>Bacteria</taxon>
        <taxon>Pseudomonadati</taxon>
        <taxon>Pseudomonadota</taxon>
        <taxon>Gammaproteobacteria</taxon>
        <taxon>Cellvibrionales</taxon>
        <taxon>Microbulbiferaceae</taxon>
        <taxon>Microbulbifer</taxon>
    </lineage>
</organism>
<evidence type="ECO:0000313" key="4">
    <source>
        <dbReference type="Proteomes" id="UP000198658"/>
    </source>
</evidence>
<protein>
    <recommendedName>
        <fullName evidence="2">CAAX prenyl protease 2/Lysostaphin resistance protein A-like domain-containing protein</fullName>
    </recommendedName>
</protein>
<dbReference type="InterPro" id="IPR003675">
    <property type="entry name" value="Rce1/LyrA-like_dom"/>
</dbReference>
<dbReference type="OrthoDB" id="7632478at2"/>
<feature type="transmembrane region" description="Helical" evidence="1">
    <location>
        <begin position="73"/>
        <end position="99"/>
    </location>
</feature>
<dbReference type="STRING" id="658218.SAMN05216562_1963"/>
<keyword evidence="1" id="KW-1133">Transmembrane helix</keyword>
<dbReference type="Pfam" id="PF02517">
    <property type="entry name" value="Rce1-like"/>
    <property type="match status" value="1"/>
</dbReference>
<dbReference type="Proteomes" id="UP000198658">
    <property type="component" value="Unassembled WGS sequence"/>
</dbReference>
<proteinExistence type="predicted"/>
<feature type="transmembrane region" description="Helical" evidence="1">
    <location>
        <begin position="176"/>
        <end position="194"/>
    </location>
</feature>
<dbReference type="AlphaFoldDB" id="A0A1H3YSS4"/>
<evidence type="ECO:0000259" key="2">
    <source>
        <dbReference type="Pfam" id="PF02517"/>
    </source>
</evidence>
<dbReference type="GO" id="GO:0004175">
    <property type="term" value="F:endopeptidase activity"/>
    <property type="evidence" value="ECO:0007669"/>
    <property type="project" value="UniProtKB-ARBA"/>
</dbReference>
<name>A0A1H3YSS4_9GAMM</name>
<keyword evidence="4" id="KW-1185">Reference proteome</keyword>
<dbReference type="InterPro" id="IPR052710">
    <property type="entry name" value="CAAX_protease"/>
</dbReference>
<keyword evidence="1" id="KW-0472">Membrane</keyword>
<dbReference type="PANTHER" id="PTHR36435">
    <property type="entry name" value="SLR1288 PROTEIN"/>
    <property type="match status" value="1"/>
</dbReference>
<gene>
    <name evidence="3" type="ORF">SAMN05216562_1963</name>
</gene>
<sequence>MTSISAEAKYASLNRPARALLTAALMLGAIFAPIPFPFKVPAFAAVALAWIWIENRSLAPVGLQPSFRPRSTFLWTSLAVVGVIFVLGELINPVIEWVFSKEADHSEYGPLYGNKDLALKLWLSALFSAAIAEEIIYRGFLLHQLSILLPKGMASEWIAILIGGLTFAVPHYTQGVVGFISIALVGILFGWIFFRSGRNLWSLMLAHALIDTWGIYSLYRGW</sequence>
<dbReference type="EMBL" id="FNQO01000002">
    <property type="protein sequence ID" value="SEA14593.1"/>
    <property type="molecule type" value="Genomic_DNA"/>
</dbReference>
<feature type="transmembrane region" description="Helical" evidence="1">
    <location>
        <begin position="20"/>
        <end position="53"/>
    </location>
</feature>
<evidence type="ECO:0000313" key="3">
    <source>
        <dbReference type="EMBL" id="SEA14593.1"/>
    </source>
</evidence>
<dbReference type="GO" id="GO:0080120">
    <property type="term" value="P:CAAX-box protein maturation"/>
    <property type="evidence" value="ECO:0007669"/>
    <property type="project" value="UniProtKB-ARBA"/>
</dbReference>